<dbReference type="OrthoDB" id="412793at2759"/>
<dbReference type="Proteomes" id="UP000270296">
    <property type="component" value="Unassembled WGS sequence"/>
</dbReference>
<reference evidence="1 2" key="2">
    <citation type="submission" date="2018-11" db="EMBL/GenBank/DDBJ databases">
        <authorList>
            <consortium name="Pathogen Informatics"/>
        </authorList>
    </citation>
    <scope>NUCLEOTIDE SEQUENCE [LARGE SCALE GENOMIC DNA]</scope>
</reference>
<dbReference type="InterPro" id="IPR036691">
    <property type="entry name" value="Endo/exonu/phosph_ase_sf"/>
</dbReference>
<proteinExistence type="predicted"/>
<accession>A0A183J7R1</accession>
<dbReference type="Gene3D" id="3.60.10.10">
    <property type="entry name" value="Endonuclease/exonuclease/phosphatase"/>
    <property type="match status" value="1"/>
</dbReference>
<dbReference type="WBParaSite" id="SBAD_0001230601-mRNA-1">
    <property type="protein sequence ID" value="SBAD_0001230601-mRNA-1"/>
    <property type="gene ID" value="SBAD_0001230601"/>
</dbReference>
<evidence type="ECO:0000313" key="3">
    <source>
        <dbReference type="WBParaSite" id="SBAD_0001230601-mRNA-1"/>
    </source>
</evidence>
<dbReference type="SUPFAM" id="SSF56219">
    <property type="entry name" value="DNase I-like"/>
    <property type="match status" value="1"/>
</dbReference>
<dbReference type="AlphaFoldDB" id="A0A183J7R1"/>
<gene>
    <name evidence="1" type="ORF">SBAD_LOCUS11909</name>
</gene>
<keyword evidence="2" id="KW-1185">Reference proteome</keyword>
<sequence length="104" mass="11910">MKYQLDIVGLSSMKRQGFGLLNLNGWKLFYSGVDITTRAQAGVSVLVEPNFADRIIDWKPVSRRVVILRLKLQQAKELTLVHVHMPNLVRERDTFLEEVQCALS</sequence>
<name>A0A183J7R1_9BILA</name>
<dbReference type="EMBL" id="UZAM01016598">
    <property type="protein sequence ID" value="VDP43938.1"/>
    <property type="molecule type" value="Genomic_DNA"/>
</dbReference>
<reference evidence="3" key="1">
    <citation type="submission" date="2016-06" db="UniProtKB">
        <authorList>
            <consortium name="WormBaseParasite"/>
        </authorList>
    </citation>
    <scope>IDENTIFICATION</scope>
</reference>
<protein>
    <submittedName>
        <fullName evidence="3">DUF3391 domain-containing protein</fullName>
    </submittedName>
</protein>
<evidence type="ECO:0000313" key="1">
    <source>
        <dbReference type="EMBL" id="VDP43938.1"/>
    </source>
</evidence>
<evidence type="ECO:0000313" key="2">
    <source>
        <dbReference type="Proteomes" id="UP000270296"/>
    </source>
</evidence>
<organism evidence="3">
    <name type="scientific">Soboliphyme baturini</name>
    <dbReference type="NCBI Taxonomy" id="241478"/>
    <lineage>
        <taxon>Eukaryota</taxon>
        <taxon>Metazoa</taxon>
        <taxon>Ecdysozoa</taxon>
        <taxon>Nematoda</taxon>
        <taxon>Enoplea</taxon>
        <taxon>Dorylaimia</taxon>
        <taxon>Dioctophymatida</taxon>
        <taxon>Dioctophymatoidea</taxon>
        <taxon>Soboliphymatidae</taxon>
        <taxon>Soboliphyme</taxon>
    </lineage>
</organism>